<gene>
    <name evidence="2" type="ORF">PHMEG_00015569</name>
</gene>
<name>A0A225W0Y1_9STRA</name>
<evidence type="ECO:0000259" key="1">
    <source>
        <dbReference type="Pfam" id="PF22936"/>
    </source>
</evidence>
<evidence type="ECO:0000313" key="2">
    <source>
        <dbReference type="EMBL" id="OWZ11411.1"/>
    </source>
</evidence>
<accession>A0A225W0Y1</accession>
<reference evidence="3" key="1">
    <citation type="submission" date="2017-03" db="EMBL/GenBank/DDBJ databases">
        <title>Phytopthora megakarya and P. palmivora, two closely related causual agents of cacao black pod achieved similar genome size and gene model numbers by different mechanisms.</title>
        <authorList>
            <person name="Ali S."/>
            <person name="Shao J."/>
            <person name="Larry D.J."/>
            <person name="Kronmiller B."/>
            <person name="Shen D."/>
            <person name="Strem M.D."/>
            <person name="Melnick R.L."/>
            <person name="Guiltinan M.J."/>
            <person name="Tyler B.M."/>
            <person name="Meinhardt L.W."/>
            <person name="Bailey B.A."/>
        </authorList>
    </citation>
    <scope>NUCLEOTIDE SEQUENCE [LARGE SCALE GENOMIC DNA]</scope>
    <source>
        <strain evidence="3">zdho120</strain>
    </source>
</reference>
<sequence>MRLEDKVRSWYPDLLDATFLTTDSWVLDSGCGFGLISNQTKFVELRSDKGDMFTFADGSKHSSTHIGTVKLYFQGPQGIRPFLFENIALVPHAKSNILSEFWLKSEGYQIITLRLGKFQFVFYDNKLVFLPKAINGAYYLQNKNVNERQQFCNAVKLKPWKPLTITDNGRLEQTLQEWHVNRCAGAICAQYLTGTGQLILPPKCSRHVLGNALG</sequence>
<comment type="caution">
    <text evidence="2">The sequence shown here is derived from an EMBL/GenBank/DDBJ whole genome shotgun (WGS) entry which is preliminary data.</text>
</comment>
<proteinExistence type="predicted"/>
<dbReference type="EMBL" id="NBNE01002132">
    <property type="protein sequence ID" value="OWZ11411.1"/>
    <property type="molecule type" value="Genomic_DNA"/>
</dbReference>
<dbReference type="AlphaFoldDB" id="A0A225W0Y1"/>
<dbReference type="Proteomes" id="UP000198211">
    <property type="component" value="Unassembled WGS sequence"/>
</dbReference>
<evidence type="ECO:0000313" key="3">
    <source>
        <dbReference type="Proteomes" id="UP000198211"/>
    </source>
</evidence>
<keyword evidence="3" id="KW-1185">Reference proteome</keyword>
<organism evidence="2 3">
    <name type="scientific">Phytophthora megakarya</name>
    <dbReference type="NCBI Taxonomy" id="4795"/>
    <lineage>
        <taxon>Eukaryota</taxon>
        <taxon>Sar</taxon>
        <taxon>Stramenopiles</taxon>
        <taxon>Oomycota</taxon>
        <taxon>Peronosporomycetes</taxon>
        <taxon>Peronosporales</taxon>
        <taxon>Peronosporaceae</taxon>
        <taxon>Phytophthora</taxon>
    </lineage>
</organism>
<protein>
    <submittedName>
        <fullName evidence="2">Transposable element</fullName>
    </submittedName>
</protein>
<dbReference type="OrthoDB" id="126193at2759"/>
<dbReference type="Pfam" id="PF22936">
    <property type="entry name" value="Pol_BBD"/>
    <property type="match status" value="1"/>
</dbReference>
<feature type="domain" description="Retrovirus-related Pol polyprotein from transposon TNT 1-94-like beta-barrel" evidence="1">
    <location>
        <begin position="25"/>
        <end position="108"/>
    </location>
</feature>
<dbReference type="InterPro" id="IPR054722">
    <property type="entry name" value="PolX-like_BBD"/>
</dbReference>